<evidence type="ECO:0000313" key="1">
    <source>
        <dbReference type="EMBL" id="MBX50596.1"/>
    </source>
</evidence>
<organism evidence="1">
    <name type="scientific">Rhizophora mucronata</name>
    <name type="common">Asiatic mangrove</name>
    <dbReference type="NCBI Taxonomy" id="61149"/>
    <lineage>
        <taxon>Eukaryota</taxon>
        <taxon>Viridiplantae</taxon>
        <taxon>Streptophyta</taxon>
        <taxon>Embryophyta</taxon>
        <taxon>Tracheophyta</taxon>
        <taxon>Spermatophyta</taxon>
        <taxon>Magnoliopsida</taxon>
        <taxon>eudicotyledons</taxon>
        <taxon>Gunneridae</taxon>
        <taxon>Pentapetalae</taxon>
        <taxon>rosids</taxon>
        <taxon>fabids</taxon>
        <taxon>Malpighiales</taxon>
        <taxon>Rhizophoraceae</taxon>
        <taxon>Rhizophora</taxon>
    </lineage>
</organism>
<proteinExistence type="predicted"/>
<name>A0A2P2P760_RHIMU</name>
<protein>
    <submittedName>
        <fullName evidence="1">Uncharacterized protein</fullName>
    </submittedName>
</protein>
<dbReference type="AlphaFoldDB" id="A0A2P2P760"/>
<reference evidence="1" key="1">
    <citation type="submission" date="2018-02" db="EMBL/GenBank/DDBJ databases">
        <title>Rhizophora mucronata_Transcriptome.</title>
        <authorList>
            <person name="Meera S.P."/>
            <person name="Sreeshan A."/>
            <person name="Augustine A."/>
        </authorList>
    </citation>
    <scope>NUCLEOTIDE SEQUENCE</scope>
    <source>
        <tissue evidence="1">Leaf</tissue>
    </source>
</reference>
<accession>A0A2P2P760</accession>
<dbReference type="EMBL" id="GGEC01070112">
    <property type="protein sequence ID" value="MBX50596.1"/>
    <property type="molecule type" value="Transcribed_RNA"/>
</dbReference>
<sequence length="77" mass="9058">MYEIPMSLEFTTLPSIPFVRLDYSFSAYLYLEYLEFRFQLIDVFPTYRTSSPLCVQTSKAKQSPELNTRFAQTLLIS</sequence>